<dbReference type="Gene3D" id="2.40.50.140">
    <property type="entry name" value="Nucleic acid-binding proteins"/>
    <property type="match status" value="1"/>
</dbReference>
<dbReference type="PANTHER" id="PTHR39965">
    <property type="entry name" value="CRISPR SYSTEM CMR SUBUNIT CMR6"/>
    <property type="match status" value="1"/>
</dbReference>
<comment type="caution">
    <text evidence="3">The sequence shown here is derived from an EMBL/GenBank/DDBJ whole genome shotgun (WGS) entry which is preliminary data.</text>
</comment>
<reference evidence="4" key="2">
    <citation type="submission" date="2015-08" db="EMBL/GenBank/DDBJ databases">
        <title>Draft Genome Sequence of a Heterotrophic Facultative Anaerobic Bacterium Ardenticatena maritima Strain 110S.</title>
        <authorList>
            <person name="Kawaichi S."/>
            <person name="Yoshida T."/>
            <person name="Sako Y."/>
            <person name="Nakamura R."/>
        </authorList>
    </citation>
    <scope>NUCLEOTIDE SEQUENCE [LARGE SCALE GENOMIC DNA]</scope>
    <source>
        <strain evidence="4">110S</strain>
    </source>
</reference>
<dbReference type="PANTHER" id="PTHR39965:SF1">
    <property type="entry name" value="CRISPR SYSTEM CMR SUBUNIT CMR6"/>
    <property type="match status" value="1"/>
</dbReference>
<evidence type="ECO:0000259" key="2">
    <source>
        <dbReference type="PROSITE" id="PS51857"/>
    </source>
</evidence>
<dbReference type="InterPro" id="IPR012340">
    <property type="entry name" value="NA-bd_OB-fold"/>
</dbReference>
<dbReference type="SUPFAM" id="SSF50249">
    <property type="entry name" value="Nucleic acid-binding proteins"/>
    <property type="match status" value="1"/>
</dbReference>
<dbReference type="Proteomes" id="UP000037784">
    <property type="component" value="Unassembled WGS sequence"/>
</dbReference>
<organism evidence="3 4">
    <name type="scientific">Ardenticatena maritima</name>
    <dbReference type="NCBI Taxonomy" id="872965"/>
    <lineage>
        <taxon>Bacteria</taxon>
        <taxon>Bacillati</taxon>
        <taxon>Chloroflexota</taxon>
        <taxon>Ardenticatenia</taxon>
        <taxon>Ardenticatenales</taxon>
        <taxon>Ardenticatenaceae</taxon>
        <taxon>Ardenticatena</taxon>
    </lineage>
</organism>
<protein>
    <recommendedName>
        <fullName evidence="2">CSD domain-containing protein</fullName>
    </recommendedName>
</protein>
<dbReference type="NCBIfam" id="TIGR01898">
    <property type="entry name" value="cas_TM1791_cmr6"/>
    <property type="match status" value="1"/>
</dbReference>
<proteinExistence type="predicted"/>
<evidence type="ECO:0000313" key="3">
    <source>
        <dbReference type="EMBL" id="GAP61728.1"/>
    </source>
</evidence>
<dbReference type="AlphaFoldDB" id="A0A0M9UBD6"/>
<dbReference type="InterPro" id="IPR005537">
    <property type="entry name" value="RAMP_III_fam"/>
</dbReference>
<evidence type="ECO:0000256" key="1">
    <source>
        <dbReference type="ARBA" id="ARBA00023118"/>
    </source>
</evidence>
<keyword evidence="1" id="KW-0051">Antiviral defense</keyword>
<reference evidence="3 4" key="1">
    <citation type="journal article" date="2015" name="Genome Announc.">
        <title>Draft Genome Sequence of a Heterotrophic Facultative Anaerobic Thermophilic Bacterium, Ardenticatena maritima Strain 110ST.</title>
        <authorList>
            <person name="Kawaichi S."/>
            <person name="Yoshida T."/>
            <person name="Sako Y."/>
            <person name="Nakamura R."/>
        </authorList>
    </citation>
    <scope>NUCLEOTIDE SEQUENCE [LARGE SCALE GENOMIC DNA]</scope>
    <source>
        <strain evidence="3 4">110S</strain>
    </source>
</reference>
<dbReference type="Pfam" id="PF03787">
    <property type="entry name" value="RAMPs"/>
    <property type="match status" value="1"/>
</dbReference>
<dbReference type="InterPro" id="IPR002059">
    <property type="entry name" value="CSP_DNA-bd"/>
</dbReference>
<dbReference type="SMART" id="SM00357">
    <property type="entry name" value="CSP"/>
    <property type="match status" value="1"/>
</dbReference>
<dbReference type="InterPro" id="IPR010172">
    <property type="entry name" value="CRISPR-assoc_prot_TM1791"/>
</dbReference>
<accession>A0A0M9UBD6</accession>
<dbReference type="InterPro" id="IPR011129">
    <property type="entry name" value="CSD"/>
</dbReference>
<name>A0A0M9UBD6_9CHLR</name>
<evidence type="ECO:0000313" key="4">
    <source>
        <dbReference type="Proteomes" id="UP000037784"/>
    </source>
</evidence>
<keyword evidence="4" id="KW-1185">Reference proteome</keyword>
<feature type="domain" description="CSD" evidence="2">
    <location>
        <begin position="274"/>
        <end position="336"/>
    </location>
</feature>
<dbReference type="PROSITE" id="PS51857">
    <property type="entry name" value="CSD_2"/>
    <property type="match status" value="1"/>
</dbReference>
<dbReference type="CDD" id="cd04458">
    <property type="entry name" value="CSP_CDS"/>
    <property type="match status" value="1"/>
</dbReference>
<dbReference type="EMBL" id="BBZA01000009">
    <property type="protein sequence ID" value="GAP61728.1"/>
    <property type="molecule type" value="Genomic_DNA"/>
</dbReference>
<sequence length="341" mass="37096">MNQARFPHAGLWLDKFLPKQFAQGKSEGEGAYRDHFEQAVKIPVADVYTSAFNRWKHTLEASGIKTKVATTQGRLVVGLGAESVLENAITLHRTYGVPVIPGSALKGLAAAYARNRLAEPAWQKGGEAYKTLFGDTESAGYVTFFDALYVPDSVKDNRPLALDVVTVHHQEYYRGEKSPPADWDSPNPVPFVSVRAGVKFLVALAGPEEWVEAAFQILGLALAEEGIGAKTNSGYGRMVLEGYAKGVAKTAEPRETYHLAKLRLLKQETPPPGRSRGEVVEVRGRYGFINPAQGGGKIFVHVSQLQSGATSLQVGQVVEYSLGKYKGQTQAQKVDVLLEPD</sequence>
<dbReference type="GO" id="GO:0051607">
    <property type="term" value="P:defense response to virus"/>
    <property type="evidence" value="ECO:0007669"/>
    <property type="project" value="UniProtKB-KW"/>
</dbReference>
<dbReference type="InParanoid" id="A0A0M9UBD6"/>
<dbReference type="GO" id="GO:0003676">
    <property type="term" value="F:nucleic acid binding"/>
    <property type="evidence" value="ECO:0007669"/>
    <property type="project" value="InterPro"/>
</dbReference>
<gene>
    <name evidence="3" type="ORF">ARMA_0151</name>
</gene>
<dbReference type="Pfam" id="PF00313">
    <property type="entry name" value="CSD"/>
    <property type="match status" value="1"/>
</dbReference>